<sequence>MTKVETEDGMGHGPIQLWPLWRRLKALFPVWSLIPSSFYTPGAWGYAGVDFVSGFRRNPSTLKTFDLLDGVDEAGFEALYALANLNARRQDQILRFVIICYLTAPLSILALMAELAGDSLLSFTRTHMWEVISLLVAVGLGPITYMMSQWRSRQIIGVLDLVRIERVQASARSIA</sequence>
<comment type="caution">
    <text evidence="2">The sequence shown here is derived from an EMBL/GenBank/DDBJ whole genome shotgun (WGS) entry which is preliminary data.</text>
</comment>
<keyword evidence="3" id="KW-1185">Reference proteome</keyword>
<dbReference type="OrthoDB" id="7186173at2"/>
<feature type="transmembrane region" description="Helical" evidence="1">
    <location>
        <begin position="128"/>
        <end position="147"/>
    </location>
</feature>
<evidence type="ECO:0000313" key="3">
    <source>
        <dbReference type="Proteomes" id="UP000298216"/>
    </source>
</evidence>
<keyword evidence="1" id="KW-0472">Membrane</keyword>
<dbReference type="Proteomes" id="UP000298216">
    <property type="component" value="Unassembled WGS sequence"/>
</dbReference>
<protein>
    <submittedName>
        <fullName evidence="2">Uncharacterized protein</fullName>
    </submittedName>
</protein>
<organism evidence="2 3">
    <name type="scientific">Brevundimonas intermedia</name>
    <dbReference type="NCBI Taxonomy" id="74315"/>
    <lineage>
        <taxon>Bacteria</taxon>
        <taxon>Pseudomonadati</taxon>
        <taxon>Pseudomonadota</taxon>
        <taxon>Alphaproteobacteria</taxon>
        <taxon>Caulobacterales</taxon>
        <taxon>Caulobacteraceae</taxon>
        <taxon>Brevundimonas</taxon>
    </lineage>
</organism>
<dbReference type="AlphaFoldDB" id="A0A4Y9RZE9"/>
<proteinExistence type="predicted"/>
<evidence type="ECO:0000256" key="1">
    <source>
        <dbReference type="SAM" id="Phobius"/>
    </source>
</evidence>
<name>A0A4Y9RZE9_9CAUL</name>
<dbReference type="RefSeq" id="WP_135193787.1">
    <property type="nucleotide sequence ID" value="NZ_SPVH01000002.1"/>
</dbReference>
<gene>
    <name evidence="2" type="ORF">EGY25_04200</name>
</gene>
<reference evidence="2 3" key="1">
    <citation type="submission" date="2019-03" db="EMBL/GenBank/DDBJ databases">
        <title>Draft genome of Brevundimonas sp. a heavy metal resistant soil bacteria.</title>
        <authorList>
            <person name="Soto J."/>
        </authorList>
    </citation>
    <scope>NUCLEOTIDE SEQUENCE [LARGE SCALE GENOMIC DNA]</scope>
    <source>
        <strain evidence="2 3">B-10</strain>
    </source>
</reference>
<keyword evidence="1" id="KW-0812">Transmembrane</keyword>
<accession>A0A4Y9RZE9</accession>
<evidence type="ECO:0000313" key="2">
    <source>
        <dbReference type="EMBL" id="TFW14402.1"/>
    </source>
</evidence>
<feature type="transmembrane region" description="Helical" evidence="1">
    <location>
        <begin position="93"/>
        <end position="116"/>
    </location>
</feature>
<dbReference type="EMBL" id="SPVH01000002">
    <property type="protein sequence ID" value="TFW14402.1"/>
    <property type="molecule type" value="Genomic_DNA"/>
</dbReference>
<keyword evidence="1" id="KW-1133">Transmembrane helix</keyword>